<gene>
    <name evidence="1" type="ORF">METZ01_LOCUS82683</name>
</gene>
<reference evidence="1" key="1">
    <citation type="submission" date="2018-05" db="EMBL/GenBank/DDBJ databases">
        <authorList>
            <person name="Lanie J.A."/>
            <person name="Ng W.-L."/>
            <person name="Kazmierczak K.M."/>
            <person name="Andrzejewski T.M."/>
            <person name="Davidsen T.M."/>
            <person name="Wayne K.J."/>
            <person name="Tettelin H."/>
            <person name="Glass J.I."/>
            <person name="Rusch D."/>
            <person name="Podicherti R."/>
            <person name="Tsui H.-C.T."/>
            <person name="Winkler M.E."/>
        </authorList>
    </citation>
    <scope>NUCLEOTIDE SEQUENCE</scope>
</reference>
<feature type="non-terminal residue" evidence="1">
    <location>
        <position position="31"/>
    </location>
</feature>
<accession>A0A381UNT9</accession>
<sequence>MLLYKLKTQRQFFLAGQTGVEPATFGFGDRC</sequence>
<evidence type="ECO:0000313" key="1">
    <source>
        <dbReference type="EMBL" id="SVA29829.1"/>
    </source>
</evidence>
<name>A0A381UNT9_9ZZZZ</name>
<proteinExistence type="predicted"/>
<protein>
    <submittedName>
        <fullName evidence="1">Uncharacterized protein</fullName>
    </submittedName>
</protein>
<organism evidence="1">
    <name type="scientific">marine metagenome</name>
    <dbReference type="NCBI Taxonomy" id="408172"/>
    <lineage>
        <taxon>unclassified sequences</taxon>
        <taxon>metagenomes</taxon>
        <taxon>ecological metagenomes</taxon>
    </lineage>
</organism>
<dbReference type="EMBL" id="UINC01006818">
    <property type="protein sequence ID" value="SVA29829.1"/>
    <property type="molecule type" value="Genomic_DNA"/>
</dbReference>
<dbReference type="AlphaFoldDB" id="A0A381UNT9"/>